<dbReference type="InterPro" id="IPR003313">
    <property type="entry name" value="AraC-bd"/>
</dbReference>
<dbReference type="Proteomes" id="UP000260812">
    <property type="component" value="Unassembled WGS sequence"/>
</dbReference>
<reference evidence="5" key="1">
    <citation type="submission" date="2018-08" db="EMBL/GenBank/DDBJ databases">
        <title>A genome reference for cultivated species of the human gut microbiota.</title>
        <authorList>
            <person name="Zou Y."/>
            <person name="Xue W."/>
            <person name="Luo G."/>
        </authorList>
    </citation>
    <scope>NUCLEOTIDE SEQUENCE [LARGE SCALE GENOMIC DNA]</scope>
    <source>
        <strain evidence="5">TF05-5AC</strain>
    </source>
</reference>
<dbReference type="InterPro" id="IPR037923">
    <property type="entry name" value="HTH-like"/>
</dbReference>
<dbReference type="RefSeq" id="WP_117545524.1">
    <property type="nucleotide sequence ID" value="NZ_QVLV01000024.1"/>
</dbReference>
<dbReference type="Gene3D" id="1.10.10.60">
    <property type="entry name" value="Homeodomain-like"/>
    <property type="match status" value="1"/>
</dbReference>
<dbReference type="SMART" id="SM00342">
    <property type="entry name" value="HTH_ARAC"/>
    <property type="match status" value="1"/>
</dbReference>
<evidence type="ECO:0000256" key="2">
    <source>
        <dbReference type="ARBA" id="ARBA00023125"/>
    </source>
</evidence>
<dbReference type="PRINTS" id="PR00032">
    <property type="entry name" value="HTHARAC"/>
</dbReference>
<organism evidence="5 6">
    <name type="scientific">Eisenbergiella massiliensis</name>
    <dbReference type="NCBI Taxonomy" id="1720294"/>
    <lineage>
        <taxon>Bacteria</taxon>
        <taxon>Bacillati</taxon>
        <taxon>Bacillota</taxon>
        <taxon>Clostridia</taxon>
        <taxon>Lachnospirales</taxon>
        <taxon>Lachnospiraceae</taxon>
        <taxon>Eisenbergiella</taxon>
    </lineage>
</organism>
<evidence type="ECO:0000256" key="1">
    <source>
        <dbReference type="ARBA" id="ARBA00023015"/>
    </source>
</evidence>
<accession>A0A3E3HXP2</accession>
<dbReference type="InterPro" id="IPR018060">
    <property type="entry name" value="HTH_AraC"/>
</dbReference>
<keyword evidence="2" id="KW-0238">DNA-binding</keyword>
<evidence type="ECO:0000259" key="4">
    <source>
        <dbReference type="PROSITE" id="PS01124"/>
    </source>
</evidence>
<name>A0A3E3HXP2_9FIRM</name>
<dbReference type="Pfam" id="PF02311">
    <property type="entry name" value="AraC_binding"/>
    <property type="match status" value="1"/>
</dbReference>
<comment type="caution">
    <text evidence="5">The sequence shown here is derived from an EMBL/GenBank/DDBJ whole genome shotgun (WGS) entry which is preliminary data.</text>
</comment>
<keyword evidence="1" id="KW-0805">Transcription regulation</keyword>
<evidence type="ECO:0000313" key="6">
    <source>
        <dbReference type="Proteomes" id="UP000260812"/>
    </source>
</evidence>
<dbReference type="GeneID" id="97989773"/>
<dbReference type="PANTHER" id="PTHR43280">
    <property type="entry name" value="ARAC-FAMILY TRANSCRIPTIONAL REGULATOR"/>
    <property type="match status" value="1"/>
</dbReference>
<gene>
    <name evidence="5" type="ORF">DXC51_23685</name>
</gene>
<feature type="domain" description="HTH araC/xylS-type" evidence="4">
    <location>
        <begin position="208"/>
        <end position="277"/>
    </location>
</feature>
<dbReference type="PANTHER" id="PTHR43280:SF2">
    <property type="entry name" value="HTH-TYPE TRANSCRIPTIONAL REGULATOR EXSA"/>
    <property type="match status" value="1"/>
</dbReference>
<dbReference type="GO" id="GO:0003700">
    <property type="term" value="F:DNA-binding transcription factor activity"/>
    <property type="evidence" value="ECO:0007669"/>
    <property type="project" value="InterPro"/>
</dbReference>
<dbReference type="SUPFAM" id="SSF51215">
    <property type="entry name" value="Regulatory protein AraC"/>
    <property type="match status" value="1"/>
</dbReference>
<evidence type="ECO:0000313" key="5">
    <source>
        <dbReference type="EMBL" id="RGE56495.1"/>
    </source>
</evidence>
<protein>
    <submittedName>
        <fullName evidence="5">AraC family transcriptional regulator</fullName>
    </submittedName>
</protein>
<dbReference type="SUPFAM" id="SSF46689">
    <property type="entry name" value="Homeodomain-like"/>
    <property type="match status" value="1"/>
</dbReference>
<proteinExistence type="predicted"/>
<dbReference type="GO" id="GO:0043565">
    <property type="term" value="F:sequence-specific DNA binding"/>
    <property type="evidence" value="ECO:0007669"/>
    <property type="project" value="InterPro"/>
</dbReference>
<dbReference type="Gene3D" id="2.60.120.10">
    <property type="entry name" value="Jelly Rolls"/>
    <property type="match status" value="1"/>
</dbReference>
<dbReference type="PROSITE" id="PS01124">
    <property type="entry name" value="HTH_ARAC_FAMILY_2"/>
    <property type="match status" value="1"/>
</dbReference>
<dbReference type="InterPro" id="IPR009057">
    <property type="entry name" value="Homeodomain-like_sf"/>
</dbReference>
<dbReference type="InterPro" id="IPR014710">
    <property type="entry name" value="RmlC-like_jellyroll"/>
</dbReference>
<keyword evidence="6" id="KW-1185">Reference proteome</keyword>
<dbReference type="EMBL" id="QVLV01000024">
    <property type="protein sequence ID" value="RGE56495.1"/>
    <property type="molecule type" value="Genomic_DNA"/>
</dbReference>
<dbReference type="Pfam" id="PF12833">
    <property type="entry name" value="HTH_18"/>
    <property type="match status" value="1"/>
</dbReference>
<dbReference type="InterPro" id="IPR020449">
    <property type="entry name" value="Tscrpt_reg_AraC-type_HTH"/>
</dbReference>
<evidence type="ECO:0000256" key="3">
    <source>
        <dbReference type="ARBA" id="ARBA00023163"/>
    </source>
</evidence>
<keyword evidence="3" id="KW-0804">Transcription</keyword>
<dbReference type="AlphaFoldDB" id="A0A3E3HXP2"/>
<sequence length="282" mass="32546">MRTSKLLAATAFDPNTEMSFTFSVNTKAFSQPHSHDFYEITLVTSGNIEHHINGSVQILPCNTMTFIRPADSHFFKSADQEAFEYVNLAFTQKTMRLLLQYLDNSFDIESFDKAPMPPSTCLNPSDTIAVRQSIEKLSLYTSMDKDKKKAYFLLLTAELFFKYFQNVCEGKKVQPAWFGKLLQSINEPGYFCEGISCLERLSGRGLPYISRLFKEKLQTTPTDYINDLRLNYCANRLVHSDAAIIDISMDAGFNNLSHFYHLFKDKYHMSPNKYRKEKRVMM</sequence>